<keyword evidence="1" id="KW-0472">Membrane</keyword>
<reference evidence="3 4" key="1">
    <citation type="submission" date="2024-06" db="EMBL/GenBank/DDBJ databases">
        <title>Genomic Encyclopedia of Type Strains, Phase IV (KMG-IV): sequencing the most valuable type-strain genomes for metagenomic binning, comparative biology and taxonomic classification.</title>
        <authorList>
            <person name="Goeker M."/>
        </authorList>
    </citation>
    <scope>NUCLEOTIDE SEQUENCE [LARGE SCALE GENOMIC DNA]</scope>
    <source>
        <strain evidence="3 4">DSM 19730</strain>
    </source>
</reference>
<feature type="domain" description="DUF1468" evidence="2">
    <location>
        <begin position="21"/>
        <end position="188"/>
    </location>
</feature>
<comment type="caution">
    <text evidence="3">The sequence shown here is derived from an EMBL/GenBank/DDBJ whole genome shotgun (WGS) entry which is preliminary data.</text>
</comment>
<dbReference type="RefSeq" id="WP_354152627.1">
    <property type="nucleotide sequence ID" value="NZ_JBEPMN010000015.1"/>
</dbReference>
<organism evidence="3 4">
    <name type="scientific">Aquamicrobium ahrensii</name>
    <dbReference type="NCBI Taxonomy" id="469551"/>
    <lineage>
        <taxon>Bacteria</taxon>
        <taxon>Pseudomonadati</taxon>
        <taxon>Pseudomonadota</taxon>
        <taxon>Alphaproteobacteria</taxon>
        <taxon>Hyphomicrobiales</taxon>
        <taxon>Phyllobacteriaceae</taxon>
        <taxon>Aquamicrobium</taxon>
    </lineage>
</organism>
<dbReference type="InterPro" id="IPR009936">
    <property type="entry name" value="DUF1468"/>
</dbReference>
<dbReference type="EMBL" id="JBEPMN010000015">
    <property type="protein sequence ID" value="MET3662783.1"/>
    <property type="molecule type" value="Genomic_DNA"/>
</dbReference>
<keyword evidence="4" id="KW-1185">Reference proteome</keyword>
<evidence type="ECO:0000313" key="4">
    <source>
        <dbReference type="Proteomes" id="UP001549143"/>
    </source>
</evidence>
<name>A0ABV2KRJ7_9HYPH</name>
<evidence type="ECO:0000259" key="2">
    <source>
        <dbReference type="Pfam" id="PF07331"/>
    </source>
</evidence>
<evidence type="ECO:0000256" key="1">
    <source>
        <dbReference type="SAM" id="Phobius"/>
    </source>
</evidence>
<accession>A0ABV2KRJ7</accession>
<proteinExistence type="predicted"/>
<dbReference type="Pfam" id="PF07331">
    <property type="entry name" value="TctB"/>
    <property type="match status" value="1"/>
</dbReference>
<gene>
    <name evidence="3" type="ORF">ABID44_003134</name>
</gene>
<protein>
    <recommendedName>
        <fullName evidence="2">DUF1468 domain-containing protein</fullName>
    </recommendedName>
</protein>
<dbReference type="Proteomes" id="UP001549143">
    <property type="component" value="Unassembled WGS sequence"/>
</dbReference>
<sequence>MSEVRISVRSRHEAGDWMITLILLGVMVGAYVLARSWPGNAAFFPQLVSAAGAVLSVIKVGSMIWSDFMAPPKTVLVSEAAPAPDQVEDDEKQIAIAGTDDDDQGDEDELHSVFTTSGGKLWASAIAWMTLFFVGLYTFGLLVILPVFTILYLRFVARFSWLMCLLYVLGTAGVIYALFVLVLHLPLPEGVFPLPGG</sequence>
<keyword evidence="1" id="KW-1133">Transmembrane helix</keyword>
<feature type="transmembrane region" description="Helical" evidence="1">
    <location>
        <begin position="165"/>
        <end position="187"/>
    </location>
</feature>
<evidence type="ECO:0000313" key="3">
    <source>
        <dbReference type="EMBL" id="MET3662783.1"/>
    </source>
</evidence>
<feature type="transmembrane region" description="Helical" evidence="1">
    <location>
        <begin position="41"/>
        <end position="65"/>
    </location>
</feature>
<keyword evidence="1" id="KW-0812">Transmembrane</keyword>
<feature type="transmembrane region" description="Helical" evidence="1">
    <location>
        <begin position="17"/>
        <end position="34"/>
    </location>
</feature>
<feature type="transmembrane region" description="Helical" evidence="1">
    <location>
        <begin position="125"/>
        <end position="153"/>
    </location>
</feature>